<dbReference type="STRING" id="84035.SAMN05660742_11693"/>
<dbReference type="AlphaFoldDB" id="A0A1H7BJR3"/>
<dbReference type="InterPro" id="IPR041522">
    <property type="entry name" value="CdaR_GGDEF"/>
</dbReference>
<evidence type="ECO:0000313" key="5">
    <source>
        <dbReference type="EMBL" id="SEJ77154.1"/>
    </source>
</evidence>
<dbReference type="InterPro" id="IPR025736">
    <property type="entry name" value="PucR_C-HTH_dom"/>
</dbReference>
<protein>
    <submittedName>
        <fullName evidence="5">PucR C-terminal helix-turn-helix domain-containing protein</fullName>
    </submittedName>
</protein>
<comment type="similarity">
    <text evidence="1">Belongs to the CdaR family.</text>
</comment>
<dbReference type="RefSeq" id="WP_091833436.1">
    <property type="nucleotide sequence ID" value="NZ_FNZK01000016.1"/>
</dbReference>
<dbReference type="Proteomes" id="UP000199662">
    <property type="component" value="Unassembled WGS sequence"/>
</dbReference>
<dbReference type="PANTHER" id="PTHR33744:SF1">
    <property type="entry name" value="DNA-BINDING TRANSCRIPTIONAL ACTIVATOR ADER"/>
    <property type="match status" value="1"/>
</dbReference>
<dbReference type="InterPro" id="IPR012914">
    <property type="entry name" value="PucR_dom"/>
</dbReference>
<feature type="domain" description="Purine catabolism PurC-like" evidence="2">
    <location>
        <begin position="6"/>
        <end position="125"/>
    </location>
</feature>
<dbReference type="Pfam" id="PF13556">
    <property type="entry name" value="HTH_30"/>
    <property type="match status" value="1"/>
</dbReference>
<accession>A0A1H7BJR3</accession>
<keyword evidence="6" id="KW-1185">Reference proteome</keyword>
<reference evidence="6" key="1">
    <citation type="submission" date="2016-10" db="EMBL/GenBank/DDBJ databases">
        <authorList>
            <person name="Varghese N."/>
            <person name="Submissions S."/>
        </authorList>
    </citation>
    <scope>NUCLEOTIDE SEQUENCE [LARGE SCALE GENOMIC DNA]</scope>
    <source>
        <strain evidence="6">DSM 2179</strain>
    </source>
</reference>
<dbReference type="Pfam" id="PF17853">
    <property type="entry name" value="GGDEF_2"/>
    <property type="match status" value="1"/>
</dbReference>
<evidence type="ECO:0000259" key="4">
    <source>
        <dbReference type="Pfam" id="PF17853"/>
    </source>
</evidence>
<evidence type="ECO:0000259" key="3">
    <source>
        <dbReference type="Pfam" id="PF13556"/>
    </source>
</evidence>
<name>A0A1H7BJR3_9FIRM</name>
<gene>
    <name evidence="5" type="ORF">SAMN05660742_11693</name>
</gene>
<dbReference type="Pfam" id="PF07905">
    <property type="entry name" value="PucR"/>
    <property type="match status" value="1"/>
</dbReference>
<feature type="domain" description="CdaR GGDEF-like" evidence="4">
    <location>
        <begin position="150"/>
        <end position="282"/>
    </location>
</feature>
<dbReference type="Gene3D" id="1.10.10.2840">
    <property type="entry name" value="PucR C-terminal helix-turn-helix domain"/>
    <property type="match status" value="1"/>
</dbReference>
<proteinExistence type="inferred from homology"/>
<organism evidence="5 6">
    <name type="scientific">Propionispira arboris</name>
    <dbReference type="NCBI Taxonomy" id="84035"/>
    <lineage>
        <taxon>Bacteria</taxon>
        <taxon>Bacillati</taxon>
        <taxon>Bacillota</taxon>
        <taxon>Negativicutes</taxon>
        <taxon>Selenomonadales</taxon>
        <taxon>Selenomonadaceae</taxon>
        <taxon>Propionispira</taxon>
    </lineage>
</organism>
<evidence type="ECO:0000256" key="1">
    <source>
        <dbReference type="ARBA" id="ARBA00006754"/>
    </source>
</evidence>
<dbReference type="EMBL" id="FNZK01000016">
    <property type="protein sequence ID" value="SEJ77154.1"/>
    <property type="molecule type" value="Genomic_DNA"/>
</dbReference>
<feature type="domain" description="PucR C-terminal helix-turn-helix" evidence="3">
    <location>
        <begin position="336"/>
        <end position="392"/>
    </location>
</feature>
<dbReference type="PANTHER" id="PTHR33744">
    <property type="entry name" value="CARBOHYDRATE DIACID REGULATOR"/>
    <property type="match status" value="1"/>
</dbReference>
<sequence length="419" mass="47746">MVSCQEVIKLHSMAEVQIVAGAQGLDRLVRWVHFIDLPDVLPWVQGGELLIITGIGLQGKPEELKRLVQGLIDKKLAGMVINLGPYIESVPDDVVTIAEAANFPLFTLPWKVKLVGVMQEICSYIVMQQTEKHSISSFFEQLLLKPVAAEQELMEHAAVYGYDLSQSQQVVVISAILLTEQKLTRKNAKHNFVLIKTQMEQFVRDFFVMRGQKILLTLWMDKVLFLLPENVQDEKKNRSIVQLLVDQLGEHFTALNVAAGIGSPAPSLQNIRESYLQANKALWFAESLATKQCVYTYESLGIYKLLFEIPLEKLQAYCEEIIGTLEEHDQHYKMDLVNSLFVYFEENGNVVKTSKRLFVHRNTLDYRLKKIEDVSGKKLANSYDRLMLQLGVIIARQIGGGHNRNTYNVRKYEKISHIL</sequence>
<evidence type="ECO:0000259" key="2">
    <source>
        <dbReference type="Pfam" id="PF07905"/>
    </source>
</evidence>
<dbReference type="InterPro" id="IPR051448">
    <property type="entry name" value="CdaR-like_regulators"/>
</dbReference>
<dbReference type="InterPro" id="IPR042070">
    <property type="entry name" value="PucR_C-HTH_sf"/>
</dbReference>
<evidence type="ECO:0000313" key="6">
    <source>
        <dbReference type="Proteomes" id="UP000199662"/>
    </source>
</evidence>